<dbReference type="AlphaFoldDB" id="A0A2T9ZJL1"/>
<comment type="caution">
    <text evidence="1">The sequence shown here is derived from an EMBL/GenBank/DDBJ whole genome shotgun (WGS) entry which is preliminary data.</text>
</comment>
<accession>A0A2T9ZJL1</accession>
<name>A0A2T9ZJL1_9FUNG</name>
<proteinExistence type="predicted"/>
<organism evidence="1 2">
    <name type="scientific">Smittium megazygosporum</name>
    <dbReference type="NCBI Taxonomy" id="133381"/>
    <lineage>
        <taxon>Eukaryota</taxon>
        <taxon>Fungi</taxon>
        <taxon>Fungi incertae sedis</taxon>
        <taxon>Zoopagomycota</taxon>
        <taxon>Kickxellomycotina</taxon>
        <taxon>Harpellomycetes</taxon>
        <taxon>Harpellales</taxon>
        <taxon>Legeriomycetaceae</taxon>
        <taxon>Smittium</taxon>
    </lineage>
</organism>
<gene>
    <name evidence="1" type="ORF">BB560_000737</name>
</gene>
<protein>
    <submittedName>
        <fullName evidence="1">Uncharacterized protein</fullName>
    </submittedName>
</protein>
<dbReference type="Proteomes" id="UP000245609">
    <property type="component" value="Unassembled WGS sequence"/>
</dbReference>
<dbReference type="EMBL" id="MBFS01000083">
    <property type="protein sequence ID" value="PVV04755.1"/>
    <property type="molecule type" value="Genomic_DNA"/>
</dbReference>
<evidence type="ECO:0000313" key="2">
    <source>
        <dbReference type="Proteomes" id="UP000245609"/>
    </source>
</evidence>
<evidence type="ECO:0000313" key="1">
    <source>
        <dbReference type="EMBL" id="PVV04755.1"/>
    </source>
</evidence>
<keyword evidence="2" id="KW-1185">Reference proteome</keyword>
<reference evidence="1 2" key="1">
    <citation type="journal article" date="2018" name="MBio">
        <title>Comparative Genomics Reveals the Core Gene Toolbox for the Fungus-Insect Symbiosis.</title>
        <authorList>
            <person name="Wang Y."/>
            <person name="Stata M."/>
            <person name="Wang W."/>
            <person name="Stajich J.E."/>
            <person name="White M.M."/>
            <person name="Moncalvo J.M."/>
        </authorList>
    </citation>
    <scope>NUCLEOTIDE SEQUENCE [LARGE SCALE GENOMIC DNA]</scope>
    <source>
        <strain evidence="1 2">SC-DP-2</strain>
    </source>
</reference>
<sequence>MSFKTVATFNPGMDYSSNSLAAFPFSKASHIIIERALEYTKNGDGEYSASDSYDLLYRGHLSINKKAVDLVIEAAIYGFNDGLVNGTCVRWEPSEKRDANKEKEAIKQYFGSVKKITNNRSQLCLQVSETIEPSLLTQDLVDSVDFINIDYTNINNKYYWYKYKRTKAFLDEKSKSQQLNAFEDMVRNKLTSVKSYVELQQTLGTYLYNMTSSEEYKNFIPNKSIAVFSSIGNLNLEGNSLSNSKGKLVISTPLYHDEIISCYNTGSYLVSPRVEFKALSEIRNICNQKELRFQSFSMANQLGENQLKIDENVLTNFYTSGNIVYVFDDANSISNKKETLKQSSFGGIGFSIQDDIELNQVISKALE</sequence>